<evidence type="ECO:0000313" key="3">
    <source>
        <dbReference type="EMBL" id="PIK42266.1"/>
    </source>
</evidence>
<protein>
    <recommendedName>
        <fullName evidence="2">EF-hand domain-containing protein</fullName>
    </recommendedName>
</protein>
<keyword evidence="4" id="KW-1185">Reference proteome</keyword>
<evidence type="ECO:0000256" key="1">
    <source>
        <dbReference type="ARBA" id="ARBA00022837"/>
    </source>
</evidence>
<dbReference type="OrthoDB" id="9978298at2759"/>
<dbReference type="Gene3D" id="3.30.40.10">
    <property type="entry name" value="Zinc/RING finger domain, C3HC4 (zinc finger)"/>
    <property type="match status" value="1"/>
</dbReference>
<accession>A0A2G8K2N0</accession>
<dbReference type="InterPro" id="IPR002048">
    <property type="entry name" value="EF_hand_dom"/>
</dbReference>
<dbReference type="Pfam" id="PF16744">
    <property type="entry name" value="zf-RING_15"/>
    <property type="match status" value="1"/>
</dbReference>
<dbReference type="InterPro" id="IPR031946">
    <property type="entry name" value="KIAA1045_Zf_RING"/>
</dbReference>
<name>A0A2G8K2N0_STIJA</name>
<dbReference type="STRING" id="307972.A0A2G8K2N0"/>
<keyword evidence="1" id="KW-0106">Calcium</keyword>
<dbReference type="InterPro" id="IPR011011">
    <property type="entry name" value="Znf_FYVE_PHD"/>
</dbReference>
<dbReference type="GO" id="GO:0005509">
    <property type="term" value="F:calcium ion binding"/>
    <property type="evidence" value="ECO:0007669"/>
    <property type="project" value="InterPro"/>
</dbReference>
<proteinExistence type="predicted"/>
<comment type="caution">
    <text evidence="3">The sequence shown here is derived from an EMBL/GenBank/DDBJ whole genome shotgun (WGS) entry which is preliminary data.</text>
</comment>
<feature type="domain" description="EF-hand" evidence="2">
    <location>
        <begin position="77"/>
        <end position="112"/>
    </location>
</feature>
<dbReference type="EMBL" id="MRZV01000947">
    <property type="protein sequence ID" value="PIK42266.1"/>
    <property type="molecule type" value="Genomic_DNA"/>
</dbReference>
<dbReference type="SUPFAM" id="SSF57903">
    <property type="entry name" value="FYVE/PHD zinc finger"/>
    <property type="match status" value="1"/>
</dbReference>
<dbReference type="SUPFAM" id="SSF47473">
    <property type="entry name" value="EF-hand"/>
    <property type="match status" value="1"/>
</dbReference>
<reference evidence="3 4" key="1">
    <citation type="journal article" date="2017" name="PLoS Biol.">
        <title>The sea cucumber genome provides insights into morphological evolution and visceral regeneration.</title>
        <authorList>
            <person name="Zhang X."/>
            <person name="Sun L."/>
            <person name="Yuan J."/>
            <person name="Sun Y."/>
            <person name="Gao Y."/>
            <person name="Zhang L."/>
            <person name="Li S."/>
            <person name="Dai H."/>
            <person name="Hamel J.F."/>
            <person name="Liu C."/>
            <person name="Yu Y."/>
            <person name="Liu S."/>
            <person name="Lin W."/>
            <person name="Guo K."/>
            <person name="Jin S."/>
            <person name="Xu P."/>
            <person name="Storey K.B."/>
            <person name="Huan P."/>
            <person name="Zhang T."/>
            <person name="Zhou Y."/>
            <person name="Zhang J."/>
            <person name="Lin C."/>
            <person name="Li X."/>
            <person name="Xing L."/>
            <person name="Huo D."/>
            <person name="Sun M."/>
            <person name="Wang L."/>
            <person name="Mercier A."/>
            <person name="Li F."/>
            <person name="Yang H."/>
            <person name="Xiang J."/>
        </authorList>
    </citation>
    <scope>NUCLEOTIDE SEQUENCE [LARGE SCALE GENOMIC DNA]</scope>
    <source>
        <strain evidence="3">Shaxun</strain>
        <tissue evidence="3">Muscle</tissue>
    </source>
</reference>
<dbReference type="InterPro" id="IPR018247">
    <property type="entry name" value="EF_Hand_1_Ca_BS"/>
</dbReference>
<evidence type="ECO:0000313" key="4">
    <source>
        <dbReference type="Proteomes" id="UP000230750"/>
    </source>
</evidence>
<organism evidence="3 4">
    <name type="scientific">Stichopus japonicus</name>
    <name type="common">Sea cucumber</name>
    <dbReference type="NCBI Taxonomy" id="307972"/>
    <lineage>
        <taxon>Eukaryota</taxon>
        <taxon>Metazoa</taxon>
        <taxon>Echinodermata</taxon>
        <taxon>Eleutherozoa</taxon>
        <taxon>Echinozoa</taxon>
        <taxon>Holothuroidea</taxon>
        <taxon>Aspidochirotacea</taxon>
        <taxon>Aspidochirotida</taxon>
        <taxon>Stichopodidae</taxon>
        <taxon>Apostichopus</taxon>
    </lineage>
</organism>
<dbReference type="PROSITE" id="PS00018">
    <property type="entry name" value="EF_HAND_1"/>
    <property type="match status" value="1"/>
</dbReference>
<evidence type="ECO:0000259" key="2">
    <source>
        <dbReference type="PROSITE" id="PS50222"/>
    </source>
</evidence>
<dbReference type="AlphaFoldDB" id="A0A2G8K2N0"/>
<dbReference type="Pfam" id="PF13499">
    <property type="entry name" value="EF-hand_7"/>
    <property type="match status" value="1"/>
</dbReference>
<dbReference type="Gene3D" id="1.10.238.10">
    <property type="entry name" value="EF-hand"/>
    <property type="match status" value="1"/>
</dbReference>
<sequence length="184" mass="21282">MDHGEVYTECYLCRMVTGDTTIDCRICGRIAHLSCLQSRGFLGSENQLLAAQQAQQGSLIGWSCPECEDVSQLLSADEMQELMERFDQYDKNGDNEFNFEDFLQQSHPIPKMTEEANNPADRLKEFSEYDRDGDNTVTWEEFKFLEALRILRKASQSNKRRHEVVNVFAVQHPRRMDIQSAIFS</sequence>
<dbReference type="Proteomes" id="UP000230750">
    <property type="component" value="Unassembled WGS sequence"/>
</dbReference>
<dbReference type="PROSITE" id="PS50222">
    <property type="entry name" value="EF_HAND_2"/>
    <property type="match status" value="1"/>
</dbReference>
<dbReference type="InterPro" id="IPR013083">
    <property type="entry name" value="Znf_RING/FYVE/PHD"/>
</dbReference>
<gene>
    <name evidence="3" type="ORF">BSL78_20875</name>
</gene>
<dbReference type="InterPro" id="IPR011992">
    <property type="entry name" value="EF-hand-dom_pair"/>
</dbReference>